<evidence type="ECO:0000256" key="1">
    <source>
        <dbReference type="SAM" id="SignalP"/>
    </source>
</evidence>
<proteinExistence type="predicted"/>
<dbReference type="EMBL" id="CP047897">
    <property type="protein sequence ID" value="QHL88299.1"/>
    <property type="molecule type" value="Genomic_DNA"/>
</dbReference>
<organism evidence="2 3">
    <name type="scientific">Nibribacter ruber</name>
    <dbReference type="NCBI Taxonomy" id="2698458"/>
    <lineage>
        <taxon>Bacteria</taxon>
        <taxon>Pseudomonadati</taxon>
        <taxon>Bacteroidota</taxon>
        <taxon>Cytophagia</taxon>
        <taxon>Cytophagales</taxon>
        <taxon>Hymenobacteraceae</taxon>
        <taxon>Nibribacter</taxon>
    </lineage>
</organism>
<dbReference type="PROSITE" id="PS51257">
    <property type="entry name" value="PROKAR_LIPOPROTEIN"/>
    <property type="match status" value="1"/>
</dbReference>
<keyword evidence="3" id="KW-1185">Reference proteome</keyword>
<dbReference type="KEGG" id="nib:GU926_13000"/>
<dbReference type="RefSeq" id="WP_160692551.1">
    <property type="nucleotide sequence ID" value="NZ_CP047897.1"/>
</dbReference>
<sequence>MKRKILSLLIIMHGLFLFSGCQHPEGKIEWPEENLQWLSYAETQCADPWGYGNSQQDKAQYVKGYLEKQGIQVFNISLIKESEGAMCLACTCPSGRVLRVQVKKEDEAKLLALGFKMI</sequence>
<name>A0A6P1P0R2_9BACT</name>
<feature type="signal peptide" evidence="1">
    <location>
        <begin position="1"/>
        <end position="24"/>
    </location>
</feature>
<protein>
    <submittedName>
        <fullName evidence="2">Uncharacterized protein</fullName>
    </submittedName>
</protein>
<evidence type="ECO:0000313" key="3">
    <source>
        <dbReference type="Proteomes" id="UP000464214"/>
    </source>
</evidence>
<reference evidence="2 3" key="1">
    <citation type="submission" date="2020-01" db="EMBL/GenBank/DDBJ databases">
        <authorList>
            <person name="Kim M."/>
        </authorList>
    </citation>
    <scope>NUCLEOTIDE SEQUENCE [LARGE SCALE GENOMIC DNA]</scope>
    <source>
        <strain evidence="2 3">BT10</strain>
    </source>
</reference>
<feature type="chain" id="PRO_5027000269" evidence="1">
    <location>
        <begin position="25"/>
        <end position="118"/>
    </location>
</feature>
<dbReference type="AlphaFoldDB" id="A0A6P1P0R2"/>
<evidence type="ECO:0000313" key="2">
    <source>
        <dbReference type="EMBL" id="QHL88299.1"/>
    </source>
</evidence>
<dbReference type="Proteomes" id="UP000464214">
    <property type="component" value="Chromosome"/>
</dbReference>
<keyword evidence="1" id="KW-0732">Signal</keyword>
<accession>A0A6P1P0R2</accession>
<gene>
    <name evidence="2" type="ORF">GU926_13000</name>
</gene>